<evidence type="ECO:0000313" key="2">
    <source>
        <dbReference type="Proteomes" id="UP000019140"/>
    </source>
</evidence>
<keyword evidence="2" id="KW-1185">Reference proteome</keyword>
<dbReference type="PATRIC" id="fig|1429439.4.peg.4551"/>
<dbReference type="HOGENOM" id="CLU_101277_0_0_7"/>
<evidence type="ECO:0000313" key="1">
    <source>
        <dbReference type="EMBL" id="ETX04773.1"/>
    </source>
</evidence>
<dbReference type="Proteomes" id="UP000019140">
    <property type="component" value="Unassembled WGS sequence"/>
</dbReference>
<accession>W4M3N1</accession>
<dbReference type="Pfam" id="PF08747">
    <property type="entry name" value="BrxB"/>
    <property type="match status" value="1"/>
</dbReference>
<comment type="caution">
    <text evidence="1">The sequence shown here is derived from an EMBL/GenBank/DDBJ whole genome shotgun (WGS) entry which is preliminary data.</text>
</comment>
<dbReference type="EMBL" id="AZHX01001126">
    <property type="protein sequence ID" value="ETX04773.1"/>
    <property type="molecule type" value="Genomic_DNA"/>
</dbReference>
<protein>
    <recommendedName>
        <fullName evidence="3">DUF1788 domain-containing protein</fullName>
    </recommendedName>
</protein>
<sequence>MSSLKADFNELLERIRHGREFGHASFEPIYYLVFTPQHIPDVKRQMPAWKAKLRQEGWEVKVFSIAEAVADILGHAPLRQIWLNADRKAPLEWERTNRSLANTLSRGALQTRLEAELQSLEEQPKALILVADLEALHPYLRIGAIESQLQGKFHTPTVFLYPGLRTGKTHLKFLGFYPEDGNYRSVHVGG</sequence>
<organism evidence="1 2">
    <name type="scientific">Candidatus Entotheonella gemina</name>
    <dbReference type="NCBI Taxonomy" id="1429439"/>
    <lineage>
        <taxon>Bacteria</taxon>
        <taxon>Pseudomonadati</taxon>
        <taxon>Nitrospinota/Tectimicrobiota group</taxon>
        <taxon>Candidatus Tectimicrobiota</taxon>
        <taxon>Candidatus Entotheonellia</taxon>
        <taxon>Candidatus Entotheonellales</taxon>
        <taxon>Candidatus Entotheonellaceae</taxon>
        <taxon>Candidatus Entotheonella</taxon>
    </lineage>
</organism>
<name>W4M3N1_9BACT</name>
<evidence type="ECO:0008006" key="3">
    <source>
        <dbReference type="Google" id="ProtNLM"/>
    </source>
</evidence>
<reference evidence="1 2" key="1">
    <citation type="journal article" date="2014" name="Nature">
        <title>An environmental bacterial taxon with a large and distinct metabolic repertoire.</title>
        <authorList>
            <person name="Wilson M.C."/>
            <person name="Mori T."/>
            <person name="Ruckert C."/>
            <person name="Uria A.R."/>
            <person name="Helf M.J."/>
            <person name="Takada K."/>
            <person name="Gernert C."/>
            <person name="Steffens U.A."/>
            <person name="Heycke N."/>
            <person name="Schmitt S."/>
            <person name="Rinke C."/>
            <person name="Helfrich E.J."/>
            <person name="Brachmann A.O."/>
            <person name="Gurgui C."/>
            <person name="Wakimoto T."/>
            <person name="Kracht M."/>
            <person name="Crusemann M."/>
            <person name="Hentschel U."/>
            <person name="Abe I."/>
            <person name="Matsunaga S."/>
            <person name="Kalinowski J."/>
            <person name="Takeyama H."/>
            <person name="Piel J."/>
        </authorList>
    </citation>
    <scope>NUCLEOTIDE SEQUENCE [LARGE SCALE GENOMIC DNA]</scope>
    <source>
        <strain evidence="2">TSY2</strain>
    </source>
</reference>
<proteinExistence type="predicted"/>
<dbReference type="AlphaFoldDB" id="W4M3N1"/>
<gene>
    <name evidence="1" type="ORF">ETSY2_26865</name>
</gene>
<dbReference type="InterPro" id="IPR014858">
    <property type="entry name" value="BrxB"/>
</dbReference>